<organism evidence="1">
    <name type="scientific">marine metagenome</name>
    <dbReference type="NCBI Taxonomy" id="408172"/>
    <lineage>
        <taxon>unclassified sequences</taxon>
        <taxon>metagenomes</taxon>
        <taxon>ecological metagenomes</taxon>
    </lineage>
</organism>
<evidence type="ECO:0000313" key="1">
    <source>
        <dbReference type="EMBL" id="SVD32681.1"/>
    </source>
</evidence>
<dbReference type="AlphaFoldDB" id="A0A382UG30"/>
<feature type="non-terminal residue" evidence="1">
    <location>
        <position position="1"/>
    </location>
</feature>
<reference evidence="1" key="1">
    <citation type="submission" date="2018-05" db="EMBL/GenBank/DDBJ databases">
        <authorList>
            <person name="Lanie J.A."/>
            <person name="Ng W.-L."/>
            <person name="Kazmierczak K.M."/>
            <person name="Andrzejewski T.M."/>
            <person name="Davidsen T.M."/>
            <person name="Wayne K.J."/>
            <person name="Tettelin H."/>
            <person name="Glass J.I."/>
            <person name="Rusch D."/>
            <person name="Podicherti R."/>
            <person name="Tsui H.-C.T."/>
            <person name="Winkler M.E."/>
        </authorList>
    </citation>
    <scope>NUCLEOTIDE SEQUENCE</scope>
</reference>
<dbReference type="EMBL" id="UINC01143645">
    <property type="protein sequence ID" value="SVD32681.1"/>
    <property type="molecule type" value="Genomic_DNA"/>
</dbReference>
<accession>A0A382UG30</accession>
<sequence>VIIKDSSETGPADLIETDQYPFCGFSRNP</sequence>
<protein>
    <submittedName>
        <fullName evidence="1">Uncharacterized protein</fullName>
    </submittedName>
</protein>
<proteinExistence type="predicted"/>
<name>A0A382UG30_9ZZZZ</name>
<gene>
    <name evidence="1" type="ORF">METZ01_LOCUS385535</name>
</gene>